<name>A0A7S5UT04_9CAUD</name>
<gene>
    <name evidence="1" type="ORF">EVB55_189</name>
</gene>
<protein>
    <submittedName>
        <fullName evidence="1">Uncharacterized protein</fullName>
    </submittedName>
</protein>
<proteinExistence type="predicted"/>
<organism evidence="1 2">
    <name type="scientific">Rhizobium phage RHph_Y68</name>
    <dbReference type="NCBI Taxonomy" id="2509787"/>
    <lineage>
        <taxon>Viruses</taxon>
        <taxon>Duplodnaviria</taxon>
        <taxon>Heunggongvirae</taxon>
        <taxon>Uroviricota</taxon>
        <taxon>Caudoviricetes</taxon>
        <taxon>Pootjesviridae</taxon>
        <taxon>Staniewskivirinae</taxon>
        <taxon>Trinifflemingvirus</taxon>
        <taxon>Trinifflemingvirus Y68</taxon>
    </lineage>
</organism>
<accession>A0A7S5UT04</accession>
<sequence length="69" mass="7958">MKSKIKKPEEKFPLLRCPECGYEYRPTSSGWAFRTDKNTKCIGLPIEGENLSLVSRMPAFHHPFVCVEE</sequence>
<evidence type="ECO:0000313" key="2">
    <source>
        <dbReference type="Proteomes" id="UP000605518"/>
    </source>
</evidence>
<dbReference type="EMBL" id="MN988486">
    <property type="protein sequence ID" value="QIG68124.1"/>
    <property type="molecule type" value="Genomic_DNA"/>
</dbReference>
<dbReference type="Proteomes" id="UP000605518">
    <property type="component" value="Segment"/>
</dbReference>
<evidence type="ECO:0000313" key="1">
    <source>
        <dbReference type="EMBL" id="QIG68124.1"/>
    </source>
</evidence>
<keyword evidence="2" id="KW-1185">Reference proteome</keyword>
<reference evidence="1" key="1">
    <citation type="submission" date="2020-01" db="EMBL/GenBank/DDBJ databases">
        <title>Patterns of diversity and host range of bacteriophage communities associated with bean-nodulatin bacteria.</title>
        <authorList>
            <person name="Vann Cauwenberghe J."/>
            <person name="Santamaria R.I."/>
            <person name="Bustos P."/>
            <person name="Juarez S."/>
            <person name="Gonzalez V."/>
        </authorList>
    </citation>
    <scope>NUCLEOTIDE SEQUENCE</scope>
</reference>